<dbReference type="SUPFAM" id="SSF56281">
    <property type="entry name" value="Metallo-hydrolase/oxidoreductase"/>
    <property type="match status" value="1"/>
</dbReference>
<name>A0A3Q9HSR2_9FIRM</name>
<protein>
    <submittedName>
        <fullName evidence="2">Metallohydrolase</fullName>
    </submittedName>
</protein>
<dbReference type="SMART" id="SM00849">
    <property type="entry name" value="Lactamase_B"/>
    <property type="match status" value="1"/>
</dbReference>
<keyword evidence="3" id="KW-1185">Reference proteome</keyword>
<reference evidence="2 3" key="1">
    <citation type="submission" date="2016-07" db="EMBL/GenBank/DDBJ databases">
        <title>Genome and transcriptome analysis of iron-reducing fermentative bacteria Anoxybacter fermentans.</title>
        <authorList>
            <person name="Zeng X."/>
            <person name="Shao Z."/>
        </authorList>
    </citation>
    <scope>NUCLEOTIDE SEQUENCE [LARGE SCALE GENOMIC DNA]</scope>
    <source>
        <strain evidence="2 3">DY22613</strain>
    </source>
</reference>
<evidence type="ECO:0000313" key="3">
    <source>
        <dbReference type="Proteomes" id="UP000267250"/>
    </source>
</evidence>
<dbReference type="InterPro" id="IPR052533">
    <property type="entry name" value="WalJ/YycJ-like"/>
</dbReference>
<proteinExistence type="predicted"/>
<organism evidence="2 3">
    <name type="scientific">Anoxybacter fermentans</name>
    <dbReference type="NCBI Taxonomy" id="1323375"/>
    <lineage>
        <taxon>Bacteria</taxon>
        <taxon>Bacillati</taxon>
        <taxon>Bacillota</taxon>
        <taxon>Clostridia</taxon>
        <taxon>Halanaerobiales</taxon>
        <taxon>Anoxybacter</taxon>
    </lineage>
</organism>
<dbReference type="KEGG" id="aft:BBF96_12910"/>
<keyword evidence="2" id="KW-0378">Hydrolase</keyword>
<dbReference type="Proteomes" id="UP000267250">
    <property type="component" value="Chromosome"/>
</dbReference>
<dbReference type="Gene3D" id="3.60.15.10">
    <property type="entry name" value="Ribonuclease Z/Hydroxyacylglutathione hydrolase-like"/>
    <property type="match status" value="1"/>
</dbReference>
<dbReference type="Pfam" id="PF12706">
    <property type="entry name" value="Lactamase_B_2"/>
    <property type="match status" value="1"/>
</dbReference>
<evidence type="ECO:0000259" key="1">
    <source>
        <dbReference type="SMART" id="SM00849"/>
    </source>
</evidence>
<feature type="domain" description="Metallo-beta-lactamase" evidence="1">
    <location>
        <begin position="11"/>
        <end position="189"/>
    </location>
</feature>
<dbReference type="InterPro" id="IPR036866">
    <property type="entry name" value="RibonucZ/Hydroxyglut_hydro"/>
</dbReference>
<accession>A0A3Q9HSR2</accession>
<gene>
    <name evidence="2" type="ORF">BBF96_12910</name>
</gene>
<dbReference type="EMBL" id="CP016379">
    <property type="protein sequence ID" value="AZR74930.1"/>
    <property type="molecule type" value="Genomic_DNA"/>
</dbReference>
<dbReference type="PANTHER" id="PTHR47619">
    <property type="entry name" value="METALLO-HYDROLASE YYCJ-RELATED"/>
    <property type="match status" value="1"/>
</dbReference>
<sequence length="261" mass="28474">MQFSILASGSSGNSILVSTEQNKILIDAGLSGKRILEFLSKVGVGGEEIDAILLTHEHVDHIRGAGVLSRRFNIPIFANEGTWLAAAKDLGKIPEANCKIFDGPFSFGSMDIQPFSISHDAADPVGYVIRSGKAQLGIATDMGYVTEEVLQALKGVDHVILESNHDLEMLKMGPYPWSLKKRIMSNVGHLSNDDAGACVVKLAENCTPCIYLAHLSKDNNIPELAFLTVKNTIEDHGLCLNYDIRIEYTYRDRPTALFKAG</sequence>
<dbReference type="OrthoDB" id="9781189at2"/>
<dbReference type="GO" id="GO:0016787">
    <property type="term" value="F:hydrolase activity"/>
    <property type="evidence" value="ECO:0007669"/>
    <property type="project" value="UniProtKB-KW"/>
</dbReference>
<evidence type="ECO:0000313" key="2">
    <source>
        <dbReference type="EMBL" id="AZR74930.1"/>
    </source>
</evidence>
<dbReference type="InterPro" id="IPR001279">
    <property type="entry name" value="Metallo-B-lactamas"/>
</dbReference>
<dbReference type="AlphaFoldDB" id="A0A3Q9HSR2"/>
<dbReference type="PANTHER" id="PTHR47619:SF1">
    <property type="entry name" value="EXODEOXYRIBONUCLEASE WALJ"/>
    <property type="match status" value="1"/>
</dbReference>